<dbReference type="EC" id="6.3.5.5" evidence="6"/>
<dbReference type="InterPro" id="IPR011761">
    <property type="entry name" value="ATP-grasp"/>
</dbReference>
<dbReference type="EMBL" id="UFSP01000002">
    <property type="protein sequence ID" value="SSZ29526.1"/>
    <property type="molecule type" value="Genomic_DNA"/>
</dbReference>
<sequence>MGWALIDGTRFQQILHELNLKQPENRTARNVQEAVALANEVGYPLVVRPSYVLGGRAMQIVYNDEELNRYMREVVW</sequence>
<evidence type="ECO:0000259" key="5">
    <source>
        <dbReference type="PROSITE" id="PS50975"/>
    </source>
</evidence>
<dbReference type="AlphaFoldDB" id="A0A336N690"/>
<dbReference type="GO" id="GO:0006541">
    <property type="term" value="P:glutamine metabolic process"/>
    <property type="evidence" value="ECO:0007669"/>
    <property type="project" value="TreeGrafter"/>
</dbReference>
<dbReference type="SUPFAM" id="SSF56059">
    <property type="entry name" value="Glutathione synthetase ATP-binding domain-like"/>
    <property type="match status" value="1"/>
</dbReference>
<dbReference type="GO" id="GO:0046872">
    <property type="term" value="F:metal ion binding"/>
    <property type="evidence" value="ECO:0007669"/>
    <property type="project" value="InterPro"/>
</dbReference>
<dbReference type="GO" id="GO:0005524">
    <property type="term" value="F:ATP binding"/>
    <property type="evidence" value="ECO:0007669"/>
    <property type="project" value="UniProtKB-UniRule"/>
</dbReference>
<dbReference type="PROSITE" id="PS00866">
    <property type="entry name" value="CPSASE_1"/>
    <property type="match status" value="1"/>
</dbReference>
<dbReference type="InterPro" id="IPR013815">
    <property type="entry name" value="ATP_grasp_subdomain_1"/>
</dbReference>
<evidence type="ECO:0000256" key="1">
    <source>
        <dbReference type="ARBA" id="ARBA00022598"/>
    </source>
</evidence>
<evidence type="ECO:0000313" key="6">
    <source>
        <dbReference type="EMBL" id="SSZ29526.1"/>
    </source>
</evidence>
<dbReference type="PANTHER" id="PTHR11405">
    <property type="entry name" value="CARBAMOYLTRANSFERASE FAMILY MEMBER"/>
    <property type="match status" value="1"/>
</dbReference>
<accession>A0A336N690</accession>
<organism evidence="6 7">
    <name type="scientific">Aggregatibacter aphrophilus</name>
    <name type="common">Haemophilus aphrophilus</name>
    <dbReference type="NCBI Taxonomy" id="732"/>
    <lineage>
        <taxon>Bacteria</taxon>
        <taxon>Pseudomonadati</taxon>
        <taxon>Pseudomonadota</taxon>
        <taxon>Gammaproteobacteria</taxon>
        <taxon>Pasteurellales</taxon>
        <taxon>Pasteurellaceae</taxon>
        <taxon>Aggregatibacter</taxon>
    </lineage>
</organism>
<evidence type="ECO:0000256" key="2">
    <source>
        <dbReference type="ARBA" id="ARBA00022741"/>
    </source>
</evidence>
<dbReference type="PROSITE" id="PS50975">
    <property type="entry name" value="ATP_GRASP"/>
    <property type="match status" value="1"/>
</dbReference>
<evidence type="ECO:0000256" key="4">
    <source>
        <dbReference type="PROSITE-ProRule" id="PRU00409"/>
    </source>
</evidence>
<dbReference type="PANTHER" id="PTHR11405:SF53">
    <property type="entry name" value="CARBAMOYL-PHOSPHATE SYNTHASE [AMMONIA], MITOCHONDRIAL"/>
    <property type="match status" value="1"/>
</dbReference>
<dbReference type="Pfam" id="PF02786">
    <property type="entry name" value="CPSase_L_D2"/>
    <property type="match status" value="1"/>
</dbReference>
<keyword evidence="3 4" id="KW-0067">ATP-binding</keyword>
<dbReference type="GO" id="GO:0005737">
    <property type="term" value="C:cytoplasm"/>
    <property type="evidence" value="ECO:0007669"/>
    <property type="project" value="TreeGrafter"/>
</dbReference>
<reference evidence="6 7" key="1">
    <citation type="submission" date="2018-06" db="EMBL/GenBank/DDBJ databases">
        <authorList>
            <consortium name="Pathogen Informatics"/>
            <person name="Doyle S."/>
        </authorList>
    </citation>
    <scope>NUCLEOTIDE SEQUENCE [LARGE SCALE GENOMIC DNA]</scope>
    <source>
        <strain evidence="6 7">NCTC5908</strain>
    </source>
</reference>
<dbReference type="GO" id="GO:0004088">
    <property type="term" value="F:carbamoyl-phosphate synthase (glutamine-hydrolyzing) activity"/>
    <property type="evidence" value="ECO:0007669"/>
    <property type="project" value="UniProtKB-EC"/>
</dbReference>
<dbReference type="Proteomes" id="UP000253728">
    <property type="component" value="Unassembled WGS sequence"/>
</dbReference>
<dbReference type="InterPro" id="IPR005479">
    <property type="entry name" value="CPAse_ATP-bd"/>
</dbReference>
<evidence type="ECO:0000313" key="7">
    <source>
        <dbReference type="Proteomes" id="UP000253728"/>
    </source>
</evidence>
<gene>
    <name evidence="6" type="primary">carB_1</name>
    <name evidence="6" type="ORF">NCTC5908_01327</name>
</gene>
<keyword evidence="2 4" id="KW-0547">Nucleotide-binding</keyword>
<protein>
    <submittedName>
        <fullName evidence="6">Carbamoyl-phosphate synthase large chain</fullName>
        <ecNumber evidence="6">6.3.5.5</ecNumber>
    </submittedName>
</protein>
<keyword evidence="1 6" id="KW-0436">Ligase</keyword>
<name>A0A336N690_AGGAP</name>
<feature type="domain" description="ATP-grasp" evidence="5">
    <location>
        <begin position="12"/>
        <end position="66"/>
    </location>
</feature>
<proteinExistence type="predicted"/>
<dbReference type="Gene3D" id="3.30.1490.20">
    <property type="entry name" value="ATP-grasp fold, A domain"/>
    <property type="match status" value="1"/>
</dbReference>
<evidence type="ECO:0000256" key="3">
    <source>
        <dbReference type="ARBA" id="ARBA00022840"/>
    </source>
</evidence>